<dbReference type="EMBL" id="JAULSN010000005">
    <property type="protein sequence ID" value="KAK3371102.1"/>
    <property type="molecule type" value="Genomic_DNA"/>
</dbReference>
<proteinExistence type="predicted"/>
<protein>
    <recommendedName>
        <fullName evidence="2">Nephrocystin 3-like N-terminal domain-containing protein</fullName>
    </recommendedName>
</protein>
<evidence type="ECO:0000256" key="1">
    <source>
        <dbReference type="ARBA" id="ARBA00022737"/>
    </source>
</evidence>
<sequence length="299" mass="33702">MAEALALTGSIIAVVQLADRIATVCKFFIETAQDYPGTYASSTFLDQDNPADWTALKALQGENGPLERCKNAVTELGKLFPHLPLPTASKYKKGKKETFQMVLDRLAWPFQVGKATRLLDEIMRHKSTISVALQGQLLTQDLRKVVDWFHGTMPQGTSSYALHSAVKGLYEEKTGDWVFETPEWNNWIDCRKRTLWIHGIPGAGKTVLASYVIERTRSICETKGKQTRCIYYYCYHGRHQDEATPFLRWLVSQLLQGLEEIPETAWDAYECYAELASTGFTSGSTLWTKANPGYISSRS</sequence>
<dbReference type="PANTHER" id="PTHR10039:SF16">
    <property type="entry name" value="GPI INOSITOL-DEACYLASE"/>
    <property type="match status" value="1"/>
</dbReference>
<evidence type="ECO:0000313" key="3">
    <source>
        <dbReference type="EMBL" id="KAK3371102.1"/>
    </source>
</evidence>
<dbReference type="Pfam" id="PF24883">
    <property type="entry name" value="NPHP3_N"/>
    <property type="match status" value="1"/>
</dbReference>
<dbReference type="PANTHER" id="PTHR10039">
    <property type="entry name" value="AMELOGENIN"/>
    <property type="match status" value="1"/>
</dbReference>
<dbReference type="SUPFAM" id="SSF52540">
    <property type="entry name" value="P-loop containing nucleoside triphosphate hydrolases"/>
    <property type="match status" value="1"/>
</dbReference>
<dbReference type="Proteomes" id="UP001287356">
    <property type="component" value="Unassembled WGS sequence"/>
</dbReference>
<name>A0AAE0K7Q9_9PEZI</name>
<keyword evidence="4" id="KW-1185">Reference proteome</keyword>
<dbReference type="AlphaFoldDB" id="A0AAE0K7Q9"/>
<dbReference type="Gene3D" id="3.40.50.300">
    <property type="entry name" value="P-loop containing nucleotide triphosphate hydrolases"/>
    <property type="match status" value="1"/>
</dbReference>
<reference evidence="3" key="2">
    <citation type="submission" date="2023-06" db="EMBL/GenBank/DDBJ databases">
        <authorList>
            <consortium name="Lawrence Berkeley National Laboratory"/>
            <person name="Haridas S."/>
            <person name="Hensen N."/>
            <person name="Bonometti L."/>
            <person name="Westerberg I."/>
            <person name="Brannstrom I.O."/>
            <person name="Guillou S."/>
            <person name="Cros-Aarteil S."/>
            <person name="Calhoun S."/>
            <person name="Kuo A."/>
            <person name="Mondo S."/>
            <person name="Pangilinan J."/>
            <person name="Riley R."/>
            <person name="Labutti K."/>
            <person name="Andreopoulos B."/>
            <person name="Lipzen A."/>
            <person name="Chen C."/>
            <person name="Yanf M."/>
            <person name="Daum C."/>
            <person name="Ng V."/>
            <person name="Clum A."/>
            <person name="Steindorff A."/>
            <person name="Ohm R."/>
            <person name="Martin F."/>
            <person name="Silar P."/>
            <person name="Natvig D."/>
            <person name="Lalanne C."/>
            <person name="Gautier V."/>
            <person name="Ament-Velasquez S.L."/>
            <person name="Kruys A."/>
            <person name="Hutchinson M.I."/>
            <person name="Powell A.J."/>
            <person name="Barry K."/>
            <person name="Miller A.N."/>
            <person name="Grigoriev I.V."/>
            <person name="Debuchy R."/>
            <person name="Gladieux P."/>
            <person name="Thoren M.H."/>
            <person name="Johannesson H."/>
        </authorList>
    </citation>
    <scope>NUCLEOTIDE SEQUENCE</scope>
    <source>
        <strain evidence="3">CBS 958.72</strain>
    </source>
</reference>
<reference evidence="3" key="1">
    <citation type="journal article" date="2023" name="Mol. Phylogenet. Evol.">
        <title>Genome-scale phylogeny and comparative genomics of the fungal order Sordariales.</title>
        <authorList>
            <person name="Hensen N."/>
            <person name="Bonometti L."/>
            <person name="Westerberg I."/>
            <person name="Brannstrom I.O."/>
            <person name="Guillou S."/>
            <person name="Cros-Aarteil S."/>
            <person name="Calhoun S."/>
            <person name="Haridas S."/>
            <person name="Kuo A."/>
            <person name="Mondo S."/>
            <person name="Pangilinan J."/>
            <person name="Riley R."/>
            <person name="LaButti K."/>
            <person name="Andreopoulos B."/>
            <person name="Lipzen A."/>
            <person name="Chen C."/>
            <person name="Yan M."/>
            <person name="Daum C."/>
            <person name="Ng V."/>
            <person name="Clum A."/>
            <person name="Steindorff A."/>
            <person name="Ohm R.A."/>
            <person name="Martin F."/>
            <person name="Silar P."/>
            <person name="Natvig D.O."/>
            <person name="Lalanne C."/>
            <person name="Gautier V."/>
            <person name="Ament-Velasquez S.L."/>
            <person name="Kruys A."/>
            <person name="Hutchinson M.I."/>
            <person name="Powell A.J."/>
            <person name="Barry K."/>
            <person name="Miller A.N."/>
            <person name="Grigoriev I.V."/>
            <person name="Debuchy R."/>
            <person name="Gladieux P."/>
            <person name="Hiltunen Thoren M."/>
            <person name="Johannesson H."/>
        </authorList>
    </citation>
    <scope>NUCLEOTIDE SEQUENCE</scope>
    <source>
        <strain evidence="3">CBS 958.72</strain>
    </source>
</reference>
<keyword evidence="1" id="KW-0677">Repeat</keyword>
<dbReference type="InterPro" id="IPR027417">
    <property type="entry name" value="P-loop_NTPase"/>
</dbReference>
<evidence type="ECO:0000259" key="2">
    <source>
        <dbReference type="Pfam" id="PF24883"/>
    </source>
</evidence>
<accession>A0AAE0K7Q9</accession>
<gene>
    <name evidence="3" type="ORF">B0T24DRAFT_650215</name>
</gene>
<feature type="domain" description="Nephrocystin 3-like N-terminal" evidence="2">
    <location>
        <begin position="174"/>
        <end position="278"/>
    </location>
</feature>
<comment type="caution">
    <text evidence="3">The sequence shown here is derived from an EMBL/GenBank/DDBJ whole genome shotgun (WGS) entry which is preliminary data.</text>
</comment>
<dbReference type="InterPro" id="IPR056884">
    <property type="entry name" value="NPHP3-like_N"/>
</dbReference>
<evidence type="ECO:0000313" key="4">
    <source>
        <dbReference type="Proteomes" id="UP001287356"/>
    </source>
</evidence>
<organism evidence="3 4">
    <name type="scientific">Lasiosphaeria ovina</name>
    <dbReference type="NCBI Taxonomy" id="92902"/>
    <lineage>
        <taxon>Eukaryota</taxon>
        <taxon>Fungi</taxon>
        <taxon>Dikarya</taxon>
        <taxon>Ascomycota</taxon>
        <taxon>Pezizomycotina</taxon>
        <taxon>Sordariomycetes</taxon>
        <taxon>Sordariomycetidae</taxon>
        <taxon>Sordariales</taxon>
        <taxon>Lasiosphaeriaceae</taxon>
        <taxon>Lasiosphaeria</taxon>
    </lineage>
</organism>